<gene>
    <name evidence="3" type="ORF">BD311DRAFT_676656</name>
</gene>
<evidence type="ECO:0000256" key="1">
    <source>
        <dbReference type="SAM" id="MobiDB-lite"/>
    </source>
</evidence>
<accession>A0A4Q9M5M8</accession>
<protein>
    <recommendedName>
        <fullName evidence="2">BTB domain-containing protein</fullName>
    </recommendedName>
</protein>
<feature type="domain" description="BTB" evidence="2">
    <location>
        <begin position="36"/>
        <end position="98"/>
    </location>
</feature>
<feature type="compositionally biased region" description="Polar residues" evidence="1">
    <location>
        <begin position="1"/>
        <end position="23"/>
    </location>
</feature>
<dbReference type="PROSITE" id="PS50097">
    <property type="entry name" value="BTB"/>
    <property type="match status" value="1"/>
</dbReference>
<dbReference type="Proteomes" id="UP000292957">
    <property type="component" value="Unassembled WGS sequence"/>
</dbReference>
<dbReference type="AlphaFoldDB" id="A0A4Q9M5M8"/>
<dbReference type="EMBL" id="ML143553">
    <property type="protein sequence ID" value="TBU22199.1"/>
    <property type="molecule type" value="Genomic_DNA"/>
</dbReference>
<sequence>MARAADTSSPPSGDAASNSPQEPTSKRDSEYWLEDGNIVLTAGQTAFRLYKGLLSRQSGVFRDMFAAADPDVDATVEGCPALHLSDSPEDLRALLQTLVPTERRHVYLPDQQVHIQ</sequence>
<dbReference type="OMA" id="SEYWLED"/>
<reference evidence="3" key="1">
    <citation type="submission" date="2019-01" db="EMBL/GenBank/DDBJ databases">
        <title>Draft genome sequences of three monokaryotic isolates of the white-rot basidiomycete fungus Dichomitus squalens.</title>
        <authorList>
            <consortium name="DOE Joint Genome Institute"/>
            <person name="Lopez S.C."/>
            <person name="Andreopoulos B."/>
            <person name="Pangilinan J."/>
            <person name="Lipzen A."/>
            <person name="Riley R."/>
            <person name="Ahrendt S."/>
            <person name="Ng V."/>
            <person name="Barry K."/>
            <person name="Daum C."/>
            <person name="Grigoriev I.V."/>
            <person name="Hilden K.S."/>
            <person name="Makela M.R."/>
            <person name="de Vries R.P."/>
        </authorList>
    </citation>
    <scope>NUCLEOTIDE SEQUENCE [LARGE SCALE GENOMIC DNA]</scope>
    <source>
        <strain evidence="3">OM18370.1</strain>
    </source>
</reference>
<evidence type="ECO:0000313" key="3">
    <source>
        <dbReference type="EMBL" id="TBU22199.1"/>
    </source>
</evidence>
<organism evidence="3">
    <name type="scientific">Dichomitus squalens</name>
    <dbReference type="NCBI Taxonomy" id="114155"/>
    <lineage>
        <taxon>Eukaryota</taxon>
        <taxon>Fungi</taxon>
        <taxon>Dikarya</taxon>
        <taxon>Basidiomycota</taxon>
        <taxon>Agaricomycotina</taxon>
        <taxon>Agaricomycetes</taxon>
        <taxon>Polyporales</taxon>
        <taxon>Polyporaceae</taxon>
        <taxon>Dichomitus</taxon>
    </lineage>
</organism>
<proteinExistence type="predicted"/>
<evidence type="ECO:0000259" key="2">
    <source>
        <dbReference type="PROSITE" id="PS50097"/>
    </source>
</evidence>
<feature type="region of interest" description="Disordered" evidence="1">
    <location>
        <begin position="1"/>
        <end position="30"/>
    </location>
</feature>
<dbReference type="OrthoDB" id="2752332at2759"/>
<dbReference type="InterPro" id="IPR000210">
    <property type="entry name" value="BTB/POZ_dom"/>
</dbReference>
<name>A0A4Q9M5M8_9APHY</name>